<feature type="domain" description="Haem-binding uptake Tiki superfamily ChaN" evidence="1">
    <location>
        <begin position="29"/>
        <end position="228"/>
    </location>
</feature>
<proteinExistence type="predicted"/>
<dbReference type="Pfam" id="PF04187">
    <property type="entry name" value="Cofac_haem_bdg"/>
    <property type="match status" value="1"/>
</dbReference>
<dbReference type="CDD" id="cd14727">
    <property type="entry name" value="ChanN-like"/>
    <property type="match status" value="1"/>
</dbReference>
<comment type="caution">
    <text evidence="2">The sequence shown here is derived from an EMBL/GenBank/DDBJ whole genome shotgun (WGS) entry which is preliminary data.</text>
</comment>
<dbReference type="SUPFAM" id="SSF159501">
    <property type="entry name" value="EreA/ChaN-like"/>
    <property type="match status" value="1"/>
</dbReference>
<evidence type="ECO:0000313" key="2">
    <source>
        <dbReference type="EMBL" id="HHJ63576.1"/>
    </source>
</evidence>
<gene>
    <name evidence="2" type="ORF">ENJ61_01580</name>
</gene>
<name>A0A7C5PYQ6_AQUAO</name>
<dbReference type="Gene3D" id="3.40.50.11550">
    <property type="match status" value="1"/>
</dbReference>
<dbReference type="InterPro" id="IPR007314">
    <property type="entry name" value="Cofac_haem-bd_dom"/>
</dbReference>
<sequence length="269" mass="31884">MFVLMLLLPLLTFGSSFVFFKRSGYEEILEEIEKARIVYLGEAHTHEEFHRFQLRVLRDLADRGYRLILLMEAFQQPFQDVIDAYVNCEISEEEFLEGTEYRKRWRFDPELYAPLWRFSKERNIPLFALNVPTELKEEVKEKGLEWVISRYLPPEIVPLNEKHREFLEWVMKQHRDIDEKKFIDVQLMWDNGMAYRIAKLAAGNPEAKLIVIVGRGHVWRGHGIPERVNYLLGEVPQAVLYVSDDEIYFLFSKDFSRETSSTNSSTEPN</sequence>
<accession>A0A7C5PYQ6</accession>
<dbReference type="AlphaFoldDB" id="A0A7C5PYQ6"/>
<dbReference type="Proteomes" id="UP000885792">
    <property type="component" value="Unassembled WGS sequence"/>
</dbReference>
<reference evidence="2" key="1">
    <citation type="journal article" date="2020" name="mSystems">
        <title>Genome- and Community-Level Interaction Insights into Carbon Utilization and Element Cycling Functions of Hydrothermarchaeota in Hydrothermal Sediment.</title>
        <authorList>
            <person name="Zhou Z."/>
            <person name="Liu Y."/>
            <person name="Xu W."/>
            <person name="Pan J."/>
            <person name="Luo Z.H."/>
            <person name="Li M."/>
        </authorList>
    </citation>
    <scope>NUCLEOTIDE SEQUENCE [LARGE SCALE GENOMIC DNA]</scope>
    <source>
        <strain evidence="2">HyVt-501</strain>
    </source>
</reference>
<dbReference type="EMBL" id="DRNB01000051">
    <property type="protein sequence ID" value="HHJ63576.1"/>
    <property type="molecule type" value="Genomic_DNA"/>
</dbReference>
<organism evidence="2">
    <name type="scientific">Aquifex aeolicus</name>
    <dbReference type="NCBI Taxonomy" id="63363"/>
    <lineage>
        <taxon>Bacteria</taxon>
        <taxon>Pseudomonadati</taxon>
        <taxon>Aquificota</taxon>
        <taxon>Aquificia</taxon>
        <taxon>Aquificales</taxon>
        <taxon>Aquificaceae</taxon>
        <taxon>Aquifex</taxon>
    </lineage>
</organism>
<evidence type="ECO:0000259" key="1">
    <source>
        <dbReference type="Pfam" id="PF04187"/>
    </source>
</evidence>
<protein>
    <recommendedName>
        <fullName evidence="1">Haem-binding uptake Tiki superfamily ChaN domain-containing protein</fullName>
    </recommendedName>
</protein>